<gene>
    <name evidence="3" type="ORF">HPP92_027377</name>
</gene>
<dbReference type="InterPro" id="IPR021434">
    <property type="entry name" value="DUF3082"/>
</dbReference>
<feature type="region of interest" description="Disordered" evidence="1">
    <location>
        <begin position="56"/>
        <end position="82"/>
    </location>
</feature>
<evidence type="ECO:0000256" key="1">
    <source>
        <dbReference type="SAM" id="MobiDB-lite"/>
    </source>
</evidence>
<evidence type="ECO:0000313" key="4">
    <source>
        <dbReference type="Proteomes" id="UP000639772"/>
    </source>
</evidence>
<feature type="compositionally biased region" description="Low complexity" evidence="1">
    <location>
        <begin position="316"/>
        <end position="329"/>
    </location>
</feature>
<feature type="compositionally biased region" description="Basic and acidic residues" evidence="1">
    <location>
        <begin position="284"/>
        <end position="296"/>
    </location>
</feature>
<dbReference type="GO" id="GO:0009535">
    <property type="term" value="C:chloroplast thylakoid membrane"/>
    <property type="evidence" value="ECO:0007669"/>
    <property type="project" value="TreeGrafter"/>
</dbReference>
<feature type="region of interest" description="Disordered" evidence="1">
    <location>
        <begin position="270"/>
        <end position="346"/>
    </location>
</feature>
<feature type="transmembrane region" description="Helical" evidence="2">
    <location>
        <begin position="163"/>
        <end position="181"/>
    </location>
</feature>
<feature type="transmembrane region" description="Helical" evidence="2">
    <location>
        <begin position="93"/>
        <end position="113"/>
    </location>
</feature>
<keyword evidence="2" id="KW-0472">Membrane</keyword>
<accession>A0A835U635</accession>
<dbReference type="AlphaFoldDB" id="A0A835U635"/>
<proteinExistence type="predicted"/>
<protein>
    <submittedName>
        <fullName evidence="3">Uncharacterized protein</fullName>
    </submittedName>
</protein>
<dbReference type="Pfam" id="PF11282">
    <property type="entry name" value="DUF3082"/>
    <property type="match status" value="1"/>
</dbReference>
<comment type="caution">
    <text evidence="3">The sequence shown here is derived from an EMBL/GenBank/DDBJ whole genome shotgun (WGS) entry which is preliminary data.</text>
</comment>
<evidence type="ECO:0000313" key="3">
    <source>
        <dbReference type="EMBL" id="KAG0449260.1"/>
    </source>
</evidence>
<evidence type="ECO:0000256" key="2">
    <source>
        <dbReference type="SAM" id="Phobius"/>
    </source>
</evidence>
<dbReference type="EMBL" id="JADCNM010000194">
    <property type="protein sequence ID" value="KAG0449260.1"/>
    <property type="molecule type" value="Genomic_DNA"/>
</dbReference>
<organism evidence="3 4">
    <name type="scientific">Vanilla planifolia</name>
    <name type="common">Vanilla</name>
    <dbReference type="NCBI Taxonomy" id="51239"/>
    <lineage>
        <taxon>Eukaryota</taxon>
        <taxon>Viridiplantae</taxon>
        <taxon>Streptophyta</taxon>
        <taxon>Embryophyta</taxon>
        <taxon>Tracheophyta</taxon>
        <taxon>Spermatophyta</taxon>
        <taxon>Magnoliopsida</taxon>
        <taxon>Liliopsida</taxon>
        <taxon>Asparagales</taxon>
        <taxon>Orchidaceae</taxon>
        <taxon>Vanilloideae</taxon>
        <taxon>Vanilleae</taxon>
        <taxon>Vanilla</taxon>
    </lineage>
</organism>
<dbReference type="PANTHER" id="PTHR35733:SF1">
    <property type="entry name" value="OS02G0307800 PROTEIN"/>
    <property type="match status" value="1"/>
</dbReference>
<dbReference type="PANTHER" id="PTHR35733">
    <property type="entry name" value="OS02G0307800 PROTEIN"/>
    <property type="match status" value="1"/>
</dbReference>
<feature type="compositionally biased region" description="Basic and acidic residues" evidence="1">
    <location>
        <begin position="330"/>
        <end position="344"/>
    </location>
</feature>
<sequence>MIYTHHVPQQFSSLAPLFCNLQHRPPLRLPSHFSLISVAVRLSSRTAVLQPALAVLPDSPAPTSPTEESEGPVEMPPSSSSTLFDVDDNPTPLQAAASVLLSGAIAIFLFRSLRRRAKRVKEMRVRSTGLTKVEGLKEESLDSLFTGGINPVDAEGPPSPVQALLGGLVAGIIAVILYKFTTTIEAALNRQAISDNFSETLGTSFSSSFTPSHAFAKMSQKGRNKVETEEEKSLNWFPKFFLLFDEHWFFYNALYPSQEKKTTSAMAGKLLRTPSLPPPPVDQGEEKVAENSDTKTRGRRKLSYSSSLDSPRKPISSFSASSLSSSSTKQSREKQEPPRREPAWRRCANPHLDVGWEQRYMKSLQNKKWSSASDLELMELQGFKDLGFVSEDREGMNSSSLVRVGPEQRVSKEEHKYVGNGGTYLSEARLIRWSAPPLDLRRLSLRSPEMKEELRFWARAVARCVRKECWDIVSPC</sequence>
<reference evidence="3 4" key="1">
    <citation type="journal article" date="2020" name="Nat. Food">
        <title>A phased Vanilla planifolia genome enables genetic improvement of flavour and production.</title>
        <authorList>
            <person name="Hasing T."/>
            <person name="Tang H."/>
            <person name="Brym M."/>
            <person name="Khazi F."/>
            <person name="Huang T."/>
            <person name="Chambers A.H."/>
        </authorList>
    </citation>
    <scope>NUCLEOTIDE SEQUENCE [LARGE SCALE GENOMIC DNA]</scope>
    <source>
        <tissue evidence="3">Leaf</tissue>
    </source>
</reference>
<dbReference type="OrthoDB" id="5296at2759"/>
<dbReference type="Proteomes" id="UP000639772">
    <property type="component" value="Unassembled WGS sequence"/>
</dbReference>
<keyword evidence="2" id="KW-0812">Transmembrane</keyword>
<keyword evidence="2" id="KW-1133">Transmembrane helix</keyword>
<name>A0A835U635_VANPL</name>